<keyword evidence="1" id="KW-1133">Transmembrane helix</keyword>
<gene>
    <name evidence="2" type="ORF">RFI_21449</name>
</gene>
<feature type="transmembrane region" description="Helical" evidence="1">
    <location>
        <begin position="141"/>
        <end position="163"/>
    </location>
</feature>
<feature type="transmembrane region" description="Helical" evidence="1">
    <location>
        <begin position="64"/>
        <end position="87"/>
    </location>
</feature>
<dbReference type="EMBL" id="ASPP01018704">
    <property type="protein sequence ID" value="ETO15915.1"/>
    <property type="molecule type" value="Genomic_DNA"/>
</dbReference>
<comment type="caution">
    <text evidence="2">The sequence shown here is derived from an EMBL/GenBank/DDBJ whole genome shotgun (WGS) entry which is preliminary data.</text>
</comment>
<sequence>MTRIAQYFEDLLRAQSVYPDRVQAIIAIIIFPLVLAGMCYLCLSIIHHIWFSGMKGKVKGINRLLFMGNVLFNTLFVILQFCNYFLTLFLNHGYLLPCFFRQSNVFCLFLGRLCLYMFFLKRLHSTLEGSALSYSPNFVKGVSIALIIWSIGGSLYYYFIIVWHNCDPQWRLTASAPNGAVDFFICHLFAVSIDSKNIHCLEEKKKTQRNTNMFIELYRGDHVVVVVCFFFFGKEGKKITYIKKKKKMQKA</sequence>
<reference evidence="2 3" key="1">
    <citation type="journal article" date="2013" name="Curr. Biol.">
        <title>The Genome of the Foraminiferan Reticulomyxa filosa.</title>
        <authorList>
            <person name="Glockner G."/>
            <person name="Hulsmann N."/>
            <person name="Schleicher M."/>
            <person name="Noegel A.A."/>
            <person name="Eichinger L."/>
            <person name="Gallinger C."/>
            <person name="Pawlowski J."/>
            <person name="Sierra R."/>
            <person name="Euteneuer U."/>
            <person name="Pillet L."/>
            <person name="Moustafa A."/>
            <person name="Platzer M."/>
            <person name="Groth M."/>
            <person name="Szafranski K."/>
            <person name="Schliwa M."/>
        </authorList>
    </citation>
    <scope>NUCLEOTIDE SEQUENCE [LARGE SCALE GENOMIC DNA]</scope>
</reference>
<proteinExistence type="predicted"/>
<protein>
    <submittedName>
        <fullName evidence="2">Uncharacterized protein</fullName>
    </submittedName>
</protein>
<evidence type="ECO:0000313" key="3">
    <source>
        <dbReference type="Proteomes" id="UP000023152"/>
    </source>
</evidence>
<evidence type="ECO:0000313" key="2">
    <source>
        <dbReference type="EMBL" id="ETO15915.1"/>
    </source>
</evidence>
<feature type="transmembrane region" description="Helical" evidence="1">
    <location>
        <begin position="99"/>
        <end position="120"/>
    </location>
</feature>
<feature type="non-terminal residue" evidence="2">
    <location>
        <position position="251"/>
    </location>
</feature>
<keyword evidence="1" id="KW-0472">Membrane</keyword>
<dbReference type="Proteomes" id="UP000023152">
    <property type="component" value="Unassembled WGS sequence"/>
</dbReference>
<evidence type="ECO:0000256" key="1">
    <source>
        <dbReference type="SAM" id="Phobius"/>
    </source>
</evidence>
<feature type="transmembrane region" description="Helical" evidence="1">
    <location>
        <begin position="22"/>
        <end position="43"/>
    </location>
</feature>
<dbReference type="AlphaFoldDB" id="X6MS68"/>
<keyword evidence="3" id="KW-1185">Reference proteome</keyword>
<name>X6MS68_RETFI</name>
<keyword evidence="1" id="KW-0812">Transmembrane</keyword>
<accession>X6MS68</accession>
<organism evidence="2 3">
    <name type="scientific">Reticulomyxa filosa</name>
    <dbReference type="NCBI Taxonomy" id="46433"/>
    <lineage>
        <taxon>Eukaryota</taxon>
        <taxon>Sar</taxon>
        <taxon>Rhizaria</taxon>
        <taxon>Retaria</taxon>
        <taxon>Foraminifera</taxon>
        <taxon>Monothalamids</taxon>
        <taxon>Reticulomyxidae</taxon>
        <taxon>Reticulomyxa</taxon>
    </lineage>
</organism>